<evidence type="ECO:0000256" key="1">
    <source>
        <dbReference type="ARBA" id="ARBA00006788"/>
    </source>
</evidence>
<accession>A0A9N9QKE5</accession>
<dbReference type="PANTHER" id="PTHR12394:SF12">
    <property type="entry name" value="LD08195P"/>
    <property type="match status" value="1"/>
</dbReference>
<dbReference type="Pfam" id="PF07763">
    <property type="entry name" value="FEZ"/>
    <property type="match status" value="1"/>
</dbReference>
<keyword evidence="2" id="KW-0597">Phosphoprotein</keyword>
<keyword evidence="7" id="KW-1185">Reference proteome</keyword>
<evidence type="ECO:0000313" key="7">
    <source>
        <dbReference type="Proteomes" id="UP001152799"/>
    </source>
</evidence>
<evidence type="ECO:0000256" key="5">
    <source>
        <dbReference type="SAM" id="MobiDB-lite"/>
    </source>
</evidence>
<dbReference type="AlphaFoldDB" id="A0A9N9QKE5"/>
<dbReference type="PANTHER" id="PTHR12394">
    <property type="entry name" value="ZYGIN"/>
    <property type="match status" value="1"/>
</dbReference>
<protein>
    <recommendedName>
        <fullName evidence="8">Fasciculation and elongation protein zeta-2</fullName>
    </recommendedName>
</protein>
<dbReference type="OrthoDB" id="7959977at2759"/>
<evidence type="ECO:0000256" key="4">
    <source>
        <dbReference type="SAM" id="Coils"/>
    </source>
</evidence>
<feature type="coiled-coil region" evidence="4">
    <location>
        <begin position="43"/>
        <end position="70"/>
    </location>
</feature>
<evidence type="ECO:0008006" key="8">
    <source>
        <dbReference type="Google" id="ProtNLM"/>
    </source>
</evidence>
<comment type="similarity">
    <text evidence="1">Belongs to the zygin family.</text>
</comment>
<name>A0A9N9QKE5_9CUCU</name>
<proteinExistence type="inferred from homology"/>
<dbReference type="EMBL" id="OU892287">
    <property type="protein sequence ID" value="CAG9762253.1"/>
    <property type="molecule type" value="Genomic_DNA"/>
</dbReference>
<reference evidence="6" key="1">
    <citation type="submission" date="2022-01" db="EMBL/GenBank/DDBJ databases">
        <authorList>
            <person name="King R."/>
        </authorList>
    </citation>
    <scope>NUCLEOTIDE SEQUENCE</scope>
</reference>
<evidence type="ECO:0000313" key="6">
    <source>
        <dbReference type="EMBL" id="CAG9762253.1"/>
    </source>
</evidence>
<evidence type="ECO:0000256" key="2">
    <source>
        <dbReference type="ARBA" id="ARBA00022553"/>
    </source>
</evidence>
<gene>
    <name evidence="6" type="ORF">CEUTPL_LOCUS2937</name>
</gene>
<feature type="compositionally biased region" description="Basic and acidic residues" evidence="5">
    <location>
        <begin position="252"/>
        <end position="264"/>
    </location>
</feature>
<sequence length="414" mass="47375">MRDLAAKMAELKFEAPLAQFEESDEWGSAEFQSYKGNENEINNINSNKKVKDLNQVLNELNEDLTNNSNTLDTIIPPKSTLLLKNEQNVVQNNSNPENLNNPPEDNFTETFSGSLEDLVNTFDDKITKCFGNYEESVEKLAPVQVRSQEEIMNECQMWWTITGNFGNILPIDWSKSYARKLQIDSLHLEQQPQSPDDDLDLSSEDEQVANDLDMHALILGGIQQDTEPLKTADEVIQEIDDMMQEDECEEDSPTRDSFENSEAMEKAKEVLASPLYEDKLRSLSLSQLNELFLELEVLIREFSETLISELALRDELEYEKELKNTFISLLLAVQNKRRQYHVERKRSSRNSLVKTPNGLDPKYLTTVIPYHIDNGTPHNQTLQVLIKILKAINEDSPTVPTLLTDYILKVICPT</sequence>
<organism evidence="6 7">
    <name type="scientific">Ceutorhynchus assimilis</name>
    <name type="common">cabbage seed weevil</name>
    <dbReference type="NCBI Taxonomy" id="467358"/>
    <lineage>
        <taxon>Eukaryota</taxon>
        <taxon>Metazoa</taxon>
        <taxon>Ecdysozoa</taxon>
        <taxon>Arthropoda</taxon>
        <taxon>Hexapoda</taxon>
        <taxon>Insecta</taxon>
        <taxon>Pterygota</taxon>
        <taxon>Neoptera</taxon>
        <taxon>Endopterygota</taxon>
        <taxon>Coleoptera</taxon>
        <taxon>Polyphaga</taxon>
        <taxon>Cucujiformia</taxon>
        <taxon>Curculionidae</taxon>
        <taxon>Ceutorhynchinae</taxon>
        <taxon>Ceutorhynchus</taxon>
    </lineage>
</organism>
<dbReference type="InterPro" id="IPR011680">
    <property type="entry name" value="FEZ"/>
</dbReference>
<evidence type="ECO:0000256" key="3">
    <source>
        <dbReference type="ARBA" id="ARBA00023054"/>
    </source>
</evidence>
<dbReference type="GO" id="GO:0005737">
    <property type="term" value="C:cytoplasm"/>
    <property type="evidence" value="ECO:0007669"/>
    <property type="project" value="TreeGrafter"/>
</dbReference>
<feature type="region of interest" description="Disordered" evidence="5">
    <location>
        <begin position="244"/>
        <end position="264"/>
    </location>
</feature>
<dbReference type="GO" id="GO:0030424">
    <property type="term" value="C:axon"/>
    <property type="evidence" value="ECO:0007669"/>
    <property type="project" value="TreeGrafter"/>
</dbReference>
<keyword evidence="3 4" id="KW-0175">Coiled coil</keyword>
<dbReference type="Proteomes" id="UP001152799">
    <property type="component" value="Chromosome 11"/>
</dbReference>